<accession>N2B2N6</accession>
<sequence length="112" mass="13227">MLADRGYDCWELIDYIYENGEESTIPLKKKAESQDKSYFDFIKTHDSSILTQIKKYTPEVKDRDFSKLDEVQTEFMIEELVIDLTDTITRANFKYLKSGMKLGVRMMFELMA</sequence>
<proteinExistence type="predicted"/>
<protein>
    <recommendedName>
        <fullName evidence="3">Transposase IS4-like domain-containing protein</fullName>
    </recommendedName>
</protein>
<gene>
    <name evidence="1" type="ORF">C823_00983</name>
</gene>
<dbReference type="EMBL" id="AQFT01000025">
    <property type="protein sequence ID" value="EMZ35852.1"/>
    <property type="molecule type" value="Genomic_DNA"/>
</dbReference>
<evidence type="ECO:0000313" key="1">
    <source>
        <dbReference type="EMBL" id="EMZ35852.1"/>
    </source>
</evidence>
<comment type="caution">
    <text evidence="1">The sequence shown here is derived from an EMBL/GenBank/DDBJ whole genome shotgun (WGS) entry which is preliminary data.</text>
</comment>
<organism evidence="1 2">
    <name type="scientific">Eubacterium plexicaudatum ASF492</name>
    <dbReference type="NCBI Taxonomy" id="1235802"/>
    <lineage>
        <taxon>Bacteria</taxon>
        <taxon>Bacillati</taxon>
        <taxon>Bacillota</taxon>
        <taxon>Clostridia</taxon>
        <taxon>Eubacteriales</taxon>
        <taxon>Eubacteriaceae</taxon>
        <taxon>Eubacterium</taxon>
    </lineage>
</organism>
<reference evidence="1 2" key="1">
    <citation type="journal article" date="2014" name="Genome Announc.">
        <title>Draft genome sequences of the altered schaedler flora, a defined bacterial community from gnotobiotic mice.</title>
        <authorList>
            <person name="Wannemuehler M.J."/>
            <person name="Overstreet A.M."/>
            <person name="Ward D.V."/>
            <person name="Phillips G.J."/>
        </authorList>
    </citation>
    <scope>NUCLEOTIDE SEQUENCE [LARGE SCALE GENOMIC DNA]</scope>
    <source>
        <strain evidence="1 2">ASF492</strain>
    </source>
</reference>
<dbReference type="AlphaFoldDB" id="N2B2N6"/>
<dbReference type="Proteomes" id="UP000012589">
    <property type="component" value="Unassembled WGS sequence"/>
</dbReference>
<dbReference type="PATRIC" id="fig|1235802.3.peg.1053"/>
<name>N2B2N6_9FIRM</name>
<evidence type="ECO:0000313" key="2">
    <source>
        <dbReference type="Proteomes" id="UP000012589"/>
    </source>
</evidence>
<dbReference type="HOGENOM" id="CLU_2142147_0_0_9"/>
<evidence type="ECO:0008006" key="3">
    <source>
        <dbReference type="Google" id="ProtNLM"/>
    </source>
</evidence>
<keyword evidence="2" id="KW-1185">Reference proteome</keyword>